<dbReference type="HOGENOM" id="CLU_056776_3_2_2"/>
<feature type="active site" description="Tele-AMP-histidine intermediate" evidence="1">
    <location>
        <position position="99"/>
    </location>
</feature>
<evidence type="ECO:0000256" key="3">
    <source>
        <dbReference type="PROSITE-ProRule" id="PRU00464"/>
    </source>
</evidence>
<dbReference type="InterPro" id="IPR011146">
    <property type="entry name" value="HIT-like"/>
</dbReference>
<accession>A0RUN5</accession>
<dbReference type="SUPFAM" id="SSF54197">
    <property type="entry name" value="HIT-like"/>
    <property type="match status" value="1"/>
</dbReference>
<feature type="domain" description="HIT" evidence="4">
    <location>
        <begin position="7"/>
        <end position="112"/>
    </location>
</feature>
<dbReference type="InterPro" id="IPR036265">
    <property type="entry name" value="HIT-like_sf"/>
</dbReference>
<dbReference type="EnsemblBacteria" id="ABK77052">
    <property type="protein sequence ID" value="ABK77052"/>
    <property type="gene ID" value="CENSYa_0417"/>
</dbReference>
<feature type="short sequence motif" description="Histidine triad motif" evidence="2 3">
    <location>
        <begin position="97"/>
        <end position="101"/>
    </location>
</feature>
<dbReference type="GO" id="GO:0016787">
    <property type="term" value="F:hydrolase activity"/>
    <property type="evidence" value="ECO:0007669"/>
    <property type="project" value="UniProtKB-KW"/>
</dbReference>
<dbReference type="PRINTS" id="PR00332">
    <property type="entry name" value="HISTRIAD"/>
</dbReference>
<name>A0RUN5_CENSY</name>
<organism evidence="5 6">
    <name type="scientific">Cenarchaeum symbiosum (strain A)</name>
    <dbReference type="NCBI Taxonomy" id="414004"/>
    <lineage>
        <taxon>Archaea</taxon>
        <taxon>Nitrososphaerota</taxon>
        <taxon>Candidatus Cenarchaeales</taxon>
        <taxon>Candidatus Cenarchaeaceae</taxon>
        <taxon>Candidatus Cenarchaeum</taxon>
    </lineage>
</organism>
<reference evidence="5 6" key="1">
    <citation type="journal article" date="2006" name="Proc. Natl. Acad. Sci. U.S.A.">
        <title>Genomic analysis of the uncultivated marine crenarchaeote Cenarchaeum symbiosum.</title>
        <authorList>
            <person name="Hallam S.J."/>
            <person name="Konstantinidis K.T."/>
            <person name="Putnam N."/>
            <person name="Schleper C."/>
            <person name="Watanabe Y."/>
            <person name="Sugahara J."/>
            <person name="Preston C."/>
            <person name="de la Torre J."/>
            <person name="Richardson P.M."/>
            <person name="DeLong E.F."/>
        </authorList>
    </citation>
    <scope>NUCLEOTIDE SEQUENCE [LARGE SCALE GENOMIC DNA]</scope>
    <source>
        <strain evidence="6">A</strain>
    </source>
</reference>
<dbReference type="PANTHER" id="PTHR46648">
    <property type="entry name" value="HIT FAMILY PROTEIN 1"/>
    <property type="match status" value="1"/>
</dbReference>
<dbReference type="GO" id="GO:0009117">
    <property type="term" value="P:nucleotide metabolic process"/>
    <property type="evidence" value="ECO:0007669"/>
    <property type="project" value="TreeGrafter"/>
</dbReference>
<dbReference type="KEGG" id="csy:CENSYa_0417"/>
<dbReference type="Gene3D" id="3.30.428.10">
    <property type="entry name" value="HIT-like"/>
    <property type="match status" value="1"/>
</dbReference>
<evidence type="ECO:0000256" key="2">
    <source>
        <dbReference type="PIRSR" id="PIRSR601310-3"/>
    </source>
</evidence>
<sequence length="138" mass="14954">MRDADCVFCKIASGELPARIISETGNTIAFMDAFPVARGHSLVIPKGHYERMQEIPESENADLFEVVRRVVARVDEMGGSTLVALHNGRGSGQEVPHAHVHLIPRSEGDGAGPVHSMFGGAIQLGTDETFEIYDRLKG</sequence>
<dbReference type="Proteomes" id="UP000000758">
    <property type="component" value="Chromosome"/>
</dbReference>
<evidence type="ECO:0000313" key="6">
    <source>
        <dbReference type="Proteomes" id="UP000000758"/>
    </source>
</evidence>
<dbReference type="EMBL" id="DP000238">
    <property type="protein sequence ID" value="ABK77052.1"/>
    <property type="molecule type" value="Genomic_DNA"/>
</dbReference>
<evidence type="ECO:0000313" key="5">
    <source>
        <dbReference type="EMBL" id="ABK77052.1"/>
    </source>
</evidence>
<gene>
    <name evidence="5" type="ordered locus">CENSYa_0417</name>
</gene>
<evidence type="ECO:0000259" key="4">
    <source>
        <dbReference type="PROSITE" id="PS51084"/>
    </source>
</evidence>
<dbReference type="Pfam" id="PF01230">
    <property type="entry name" value="HIT"/>
    <property type="match status" value="1"/>
</dbReference>
<protein>
    <submittedName>
        <fullName evidence="5">Diadenosine tetraphosphate hydrolase</fullName>
    </submittedName>
</protein>
<proteinExistence type="predicted"/>
<keyword evidence="5" id="KW-0378">Hydrolase</keyword>
<evidence type="ECO:0000256" key="1">
    <source>
        <dbReference type="PIRSR" id="PIRSR601310-1"/>
    </source>
</evidence>
<dbReference type="AlphaFoldDB" id="A0RUN5"/>
<dbReference type="PANTHER" id="PTHR46648:SF1">
    <property type="entry name" value="ADENOSINE 5'-MONOPHOSPHORAMIDASE HNT1"/>
    <property type="match status" value="1"/>
</dbReference>
<keyword evidence="6" id="KW-1185">Reference proteome</keyword>
<dbReference type="PROSITE" id="PS51084">
    <property type="entry name" value="HIT_2"/>
    <property type="match status" value="1"/>
</dbReference>
<dbReference type="STRING" id="414004.CENSYa_0417"/>
<dbReference type="InterPro" id="IPR001310">
    <property type="entry name" value="Histidine_triad_HIT"/>
</dbReference>